<feature type="compositionally biased region" description="Low complexity" evidence="1">
    <location>
        <begin position="257"/>
        <end position="277"/>
    </location>
</feature>
<evidence type="ECO:0000313" key="2">
    <source>
        <dbReference type="EMBL" id="KAG7525789.1"/>
    </source>
</evidence>
<reference evidence="2 3" key="1">
    <citation type="journal article" date="2021" name="Sci. Rep.">
        <title>Chromosome anchoring in Senegalese sole (Solea senegalensis) reveals sex-associated markers and genome rearrangements in flatfish.</title>
        <authorList>
            <person name="Guerrero-Cozar I."/>
            <person name="Gomez-Garrido J."/>
            <person name="Berbel C."/>
            <person name="Martinez-Blanch J.F."/>
            <person name="Alioto T."/>
            <person name="Claros M.G."/>
            <person name="Gagnaire P.A."/>
            <person name="Manchado M."/>
        </authorList>
    </citation>
    <scope>NUCLEOTIDE SEQUENCE [LARGE SCALE GENOMIC DNA]</scope>
    <source>
        <strain evidence="2">Sse05_10M</strain>
    </source>
</reference>
<sequence>MLRRRLRNTLSPIGSRLIINSRCQETGEFAQWHSPKPERHMALFPPEEVTEKDALVTACSSAAGGTDGLYMKREEMILGRELSAEVVPHVNGGDVLFGDRRVPILAELCVEMNVRTAPDSAVYSGKHANSGRMNHFHSMVWRREACVSGAAGGRKTEFLLPLPSPKPGFNESLLSISRTETRIDRSRHKPRSYESETGNIMADGGEWERSMTQHTDDTQTGNKHRREKLAEGVKASYDISYIPIASGPALARESRNTSSATKAASSSDGVYSVVSSSHNTDVHSEAA</sequence>
<evidence type="ECO:0000256" key="1">
    <source>
        <dbReference type="SAM" id="MobiDB-lite"/>
    </source>
</evidence>
<name>A0AAV6T8F5_SOLSE</name>
<accession>A0AAV6T8F5</accession>
<keyword evidence="3" id="KW-1185">Reference proteome</keyword>
<gene>
    <name evidence="2" type="ORF">JOB18_031815</name>
</gene>
<organism evidence="2 3">
    <name type="scientific">Solea senegalensis</name>
    <name type="common">Senegalese sole</name>
    <dbReference type="NCBI Taxonomy" id="28829"/>
    <lineage>
        <taxon>Eukaryota</taxon>
        <taxon>Metazoa</taxon>
        <taxon>Chordata</taxon>
        <taxon>Craniata</taxon>
        <taxon>Vertebrata</taxon>
        <taxon>Euteleostomi</taxon>
        <taxon>Actinopterygii</taxon>
        <taxon>Neopterygii</taxon>
        <taxon>Teleostei</taxon>
        <taxon>Neoteleostei</taxon>
        <taxon>Acanthomorphata</taxon>
        <taxon>Carangaria</taxon>
        <taxon>Pleuronectiformes</taxon>
        <taxon>Pleuronectoidei</taxon>
        <taxon>Soleidae</taxon>
        <taxon>Solea</taxon>
    </lineage>
</organism>
<protein>
    <submittedName>
        <fullName evidence="2">Uncharacterized protein</fullName>
    </submittedName>
</protein>
<dbReference type="EMBL" id="JAGKHQ010000001">
    <property type="protein sequence ID" value="KAG7525789.1"/>
    <property type="molecule type" value="Genomic_DNA"/>
</dbReference>
<feature type="region of interest" description="Disordered" evidence="1">
    <location>
        <begin position="250"/>
        <end position="287"/>
    </location>
</feature>
<comment type="caution">
    <text evidence="2">The sequence shown here is derived from an EMBL/GenBank/DDBJ whole genome shotgun (WGS) entry which is preliminary data.</text>
</comment>
<proteinExistence type="predicted"/>
<evidence type="ECO:0000313" key="3">
    <source>
        <dbReference type="Proteomes" id="UP000693946"/>
    </source>
</evidence>
<dbReference type="Proteomes" id="UP000693946">
    <property type="component" value="Linkage Group LG1"/>
</dbReference>
<dbReference type="AlphaFoldDB" id="A0AAV6T8F5"/>